<dbReference type="PIRSF" id="PIRSF002401">
    <property type="entry name" value="GTP_bd_Obg/CgtA"/>
    <property type="match status" value="1"/>
</dbReference>
<dbReference type="PRINTS" id="PR00326">
    <property type="entry name" value="GTP1OBG"/>
</dbReference>
<sequence length="428" mass="47012">MFIDKANIHLKAGKGGDGAVAFRREKYVPAGGPAGGDGGKGGNVVFIVDEGMKTLMDFRYKKHYRAENGEDGKNKNMFGKDGGDMILKVPPGTIIKDEKTGVILADLTEKDKPVIVARGGNGGKGNSNFKTSTRQAPNFAIAGEAGEERSVILELKLIADVGLIGFPNVGKSTLLSVATSATPKIANYHFTTIAPNLGVVKTKYGDSFVLADIPGLIEGAHKGTGLGHEFLRHVERTKLLIHVLDSAGVEGRDPIEDYEKINEELKEYNLKLWDKPQIVAANKVDIPSAEENIVRLKSLLEGKNIQLFTISAATGKGIDELMVFAAKKLKEIEETITVEATIDEEEKLYKFKPEEEKLFTIAKEGNTYIIEGNFVERLVNSTNFDDMDSLAYFQKVLRKRGIIDELKELGIQEEDNVKIGEIEFQYYD</sequence>
<feature type="binding site" evidence="9">
    <location>
        <position position="172"/>
    </location>
    <ligand>
        <name>Mg(2+)</name>
        <dbReference type="ChEBI" id="CHEBI:18420"/>
    </ligand>
</feature>
<keyword evidence="7 9" id="KW-0460">Magnesium</keyword>
<dbReference type="PROSITE" id="PS51881">
    <property type="entry name" value="OCT"/>
    <property type="match status" value="1"/>
</dbReference>
<dbReference type="PROSITE" id="PS51710">
    <property type="entry name" value="G_OBG"/>
    <property type="match status" value="1"/>
</dbReference>
<dbReference type="GO" id="GO:0003924">
    <property type="term" value="F:GTPase activity"/>
    <property type="evidence" value="ECO:0007669"/>
    <property type="project" value="UniProtKB-UniRule"/>
</dbReference>
<dbReference type="NCBIfam" id="TIGR02729">
    <property type="entry name" value="Obg_CgtA"/>
    <property type="match status" value="1"/>
</dbReference>
<evidence type="ECO:0000259" key="12">
    <source>
        <dbReference type="PROSITE" id="PS51883"/>
    </source>
</evidence>
<dbReference type="PROSITE" id="PS00905">
    <property type="entry name" value="GTP1_OBG"/>
    <property type="match status" value="1"/>
</dbReference>
<gene>
    <name evidence="13" type="primary">obgE</name>
    <name evidence="9" type="synonym">obg</name>
    <name evidence="13" type="ORF">F8154_05345</name>
</gene>
<name>A0A6I0FIH1_9FIRM</name>
<dbReference type="PANTHER" id="PTHR11702:SF31">
    <property type="entry name" value="MITOCHONDRIAL RIBOSOME-ASSOCIATED GTPASE 2"/>
    <property type="match status" value="1"/>
</dbReference>
<evidence type="ECO:0000256" key="2">
    <source>
        <dbReference type="ARBA" id="ARBA00007699"/>
    </source>
</evidence>
<keyword evidence="4 9" id="KW-0479">Metal-binding</keyword>
<dbReference type="Pfam" id="PF01926">
    <property type="entry name" value="MMR_HSR1"/>
    <property type="match status" value="1"/>
</dbReference>
<dbReference type="GO" id="GO:0042254">
    <property type="term" value="P:ribosome biogenesis"/>
    <property type="evidence" value="ECO:0007669"/>
    <property type="project" value="UniProtKB-UniRule"/>
</dbReference>
<reference evidence="13 14" key="1">
    <citation type="submission" date="2019-10" db="EMBL/GenBank/DDBJ databases">
        <title>Alkaliphilus serpentinus sp. nov. and Alkaliphilus pronyensis sp. nov., two novel anaerobic alkaliphilic species isolated from the serpentinized-hosted hydrothermal field of the Prony Bay (New Caledonia).</title>
        <authorList>
            <person name="Postec A."/>
        </authorList>
    </citation>
    <scope>NUCLEOTIDE SEQUENCE [LARGE SCALE GENOMIC DNA]</scope>
    <source>
        <strain evidence="13 14">LacV</strain>
    </source>
</reference>
<dbReference type="SUPFAM" id="SSF82051">
    <property type="entry name" value="Obg GTP-binding protein N-terminal domain"/>
    <property type="match status" value="1"/>
</dbReference>
<dbReference type="NCBIfam" id="NF008956">
    <property type="entry name" value="PRK12299.1"/>
    <property type="match status" value="1"/>
</dbReference>
<dbReference type="InterPro" id="IPR036346">
    <property type="entry name" value="GTP-bd_prot_GTP1/OBG_C_sf"/>
</dbReference>
<dbReference type="SUPFAM" id="SSF102741">
    <property type="entry name" value="Obg GTP-binding protein C-terminal domain"/>
    <property type="match status" value="1"/>
</dbReference>
<dbReference type="NCBIfam" id="NF008955">
    <property type="entry name" value="PRK12297.1"/>
    <property type="match status" value="1"/>
</dbReference>
<keyword evidence="14" id="KW-1185">Reference proteome</keyword>
<dbReference type="NCBIfam" id="NF008954">
    <property type="entry name" value="PRK12296.1"/>
    <property type="match status" value="1"/>
</dbReference>
<dbReference type="InterPro" id="IPR031167">
    <property type="entry name" value="G_OBG"/>
</dbReference>
<dbReference type="AlphaFoldDB" id="A0A6I0FIH1"/>
<dbReference type="Pfam" id="PF09269">
    <property type="entry name" value="DUF1967"/>
    <property type="match status" value="1"/>
</dbReference>
<feature type="binding site" evidence="9">
    <location>
        <position position="192"/>
    </location>
    <ligand>
        <name>Mg(2+)</name>
        <dbReference type="ChEBI" id="CHEBI:18420"/>
    </ligand>
</feature>
<evidence type="ECO:0000256" key="7">
    <source>
        <dbReference type="ARBA" id="ARBA00022842"/>
    </source>
</evidence>
<protein>
    <recommendedName>
        <fullName evidence="9">GTPase Obg</fullName>
        <ecNumber evidence="9">3.6.5.-</ecNumber>
    </recommendedName>
    <alternativeName>
        <fullName evidence="9">GTP-binding protein Obg</fullName>
    </alternativeName>
</protein>
<keyword evidence="8 9" id="KW-0342">GTP-binding</keyword>
<feature type="domain" description="OBG-type G" evidence="10">
    <location>
        <begin position="159"/>
        <end position="330"/>
    </location>
</feature>
<evidence type="ECO:0000259" key="11">
    <source>
        <dbReference type="PROSITE" id="PS51881"/>
    </source>
</evidence>
<evidence type="ECO:0000313" key="14">
    <source>
        <dbReference type="Proteomes" id="UP000432715"/>
    </source>
</evidence>
<dbReference type="GO" id="GO:0005737">
    <property type="term" value="C:cytoplasm"/>
    <property type="evidence" value="ECO:0007669"/>
    <property type="project" value="UniProtKB-SubCell"/>
</dbReference>
<dbReference type="Gene3D" id="2.70.210.12">
    <property type="entry name" value="GTP1/OBG domain"/>
    <property type="match status" value="1"/>
</dbReference>
<dbReference type="CDD" id="cd01898">
    <property type="entry name" value="Obg"/>
    <property type="match status" value="1"/>
</dbReference>
<keyword evidence="3 9" id="KW-0963">Cytoplasm</keyword>
<dbReference type="EC" id="3.6.5.-" evidence="9"/>
<comment type="cofactor">
    <cofactor evidence="1 9">
        <name>Mg(2+)</name>
        <dbReference type="ChEBI" id="CHEBI:18420"/>
    </cofactor>
</comment>
<feature type="binding site" evidence="9">
    <location>
        <begin position="212"/>
        <end position="215"/>
    </location>
    <ligand>
        <name>GTP</name>
        <dbReference type="ChEBI" id="CHEBI:37565"/>
    </ligand>
</feature>
<feature type="binding site" evidence="9">
    <location>
        <begin position="190"/>
        <end position="194"/>
    </location>
    <ligand>
        <name>GTP</name>
        <dbReference type="ChEBI" id="CHEBI:37565"/>
    </ligand>
</feature>
<dbReference type="HAMAP" id="MF_01454">
    <property type="entry name" value="GTPase_Obg"/>
    <property type="match status" value="1"/>
</dbReference>
<dbReference type="InterPro" id="IPR006074">
    <property type="entry name" value="GTP1-OBG_CS"/>
</dbReference>
<comment type="subcellular location">
    <subcellularLocation>
        <location evidence="9">Cytoplasm</location>
    </subcellularLocation>
</comment>
<dbReference type="Gene3D" id="3.30.300.350">
    <property type="entry name" value="GTP-binding protein OBG, C-terminal domain"/>
    <property type="match status" value="1"/>
</dbReference>
<feature type="domain" description="OCT" evidence="11">
    <location>
        <begin position="351"/>
        <end position="428"/>
    </location>
</feature>
<feature type="binding site" evidence="9">
    <location>
        <begin position="165"/>
        <end position="172"/>
    </location>
    <ligand>
        <name>GTP</name>
        <dbReference type="ChEBI" id="CHEBI:37565"/>
    </ligand>
</feature>
<dbReference type="RefSeq" id="WP_151860570.1">
    <property type="nucleotide sequence ID" value="NZ_WBZC01000014.1"/>
</dbReference>
<dbReference type="NCBIfam" id="TIGR03595">
    <property type="entry name" value="Obg_CgtA_exten"/>
    <property type="match status" value="1"/>
</dbReference>
<dbReference type="InterPro" id="IPR006169">
    <property type="entry name" value="GTP1_OBG_dom"/>
</dbReference>
<comment type="function">
    <text evidence="9">An essential GTPase which binds GTP, GDP and possibly (p)ppGpp with moderate affinity, with high nucleotide exchange rates and a fairly low GTP hydrolysis rate. Plays a role in control of the cell cycle, stress response, ribosome biogenesis and in those bacteria that undergo differentiation, in morphogenesis control.</text>
</comment>
<dbReference type="Pfam" id="PF01018">
    <property type="entry name" value="GTP1_OBG"/>
    <property type="match status" value="1"/>
</dbReference>
<dbReference type="Proteomes" id="UP000432715">
    <property type="component" value="Unassembled WGS sequence"/>
</dbReference>
<dbReference type="InterPro" id="IPR015349">
    <property type="entry name" value="OCT_dom"/>
</dbReference>
<evidence type="ECO:0000256" key="5">
    <source>
        <dbReference type="ARBA" id="ARBA00022741"/>
    </source>
</evidence>
<evidence type="ECO:0000256" key="4">
    <source>
        <dbReference type="ARBA" id="ARBA00022723"/>
    </source>
</evidence>
<dbReference type="GO" id="GO:0000287">
    <property type="term" value="F:magnesium ion binding"/>
    <property type="evidence" value="ECO:0007669"/>
    <property type="project" value="InterPro"/>
</dbReference>
<dbReference type="PROSITE" id="PS51883">
    <property type="entry name" value="OBG"/>
    <property type="match status" value="1"/>
</dbReference>
<dbReference type="SUPFAM" id="SSF52540">
    <property type="entry name" value="P-loop containing nucleoside triphosphate hydrolases"/>
    <property type="match status" value="1"/>
</dbReference>
<evidence type="ECO:0000256" key="3">
    <source>
        <dbReference type="ARBA" id="ARBA00022490"/>
    </source>
</evidence>
<evidence type="ECO:0000256" key="8">
    <source>
        <dbReference type="ARBA" id="ARBA00023134"/>
    </source>
</evidence>
<comment type="subunit">
    <text evidence="9">Monomer.</text>
</comment>
<accession>A0A6I0FIH1</accession>
<dbReference type="OrthoDB" id="9807318at2"/>
<organism evidence="13 14">
    <name type="scientific">Alkaliphilus pronyensis</name>
    <dbReference type="NCBI Taxonomy" id="1482732"/>
    <lineage>
        <taxon>Bacteria</taxon>
        <taxon>Bacillati</taxon>
        <taxon>Bacillota</taxon>
        <taxon>Clostridia</taxon>
        <taxon>Peptostreptococcales</taxon>
        <taxon>Natronincolaceae</taxon>
        <taxon>Alkaliphilus</taxon>
    </lineage>
</organism>
<comment type="similarity">
    <text evidence="2 9">Belongs to the TRAFAC class OBG-HflX-like GTPase superfamily. OBG GTPase family.</text>
</comment>
<evidence type="ECO:0000256" key="6">
    <source>
        <dbReference type="ARBA" id="ARBA00022801"/>
    </source>
</evidence>
<dbReference type="InterPro" id="IPR014100">
    <property type="entry name" value="GTP-bd_Obg/CgtA"/>
</dbReference>
<dbReference type="PANTHER" id="PTHR11702">
    <property type="entry name" value="DEVELOPMENTALLY REGULATED GTP-BINDING PROTEIN-RELATED"/>
    <property type="match status" value="1"/>
</dbReference>
<feature type="binding site" evidence="9">
    <location>
        <begin position="311"/>
        <end position="313"/>
    </location>
    <ligand>
        <name>GTP</name>
        <dbReference type="ChEBI" id="CHEBI:37565"/>
    </ligand>
</feature>
<dbReference type="InterPro" id="IPR045086">
    <property type="entry name" value="OBG_GTPase"/>
</dbReference>
<dbReference type="InterPro" id="IPR027417">
    <property type="entry name" value="P-loop_NTPase"/>
</dbReference>
<feature type="domain" description="Obg" evidence="12">
    <location>
        <begin position="1"/>
        <end position="158"/>
    </location>
</feature>
<evidence type="ECO:0000313" key="13">
    <source>
        <dbReference type="EMBL" id="KAB3535941.1"/>
    </source>
</evidence>
<feature type="binding site" evidence="9">
    <location>
        <begin position="282"/>
        <end position="285"/>
    </location>
    <ligand>
        <name>GTP</name>
        <dbReference type="ChEBI" id="CHEBI:37565"/>
    </ligand>
</feature>
<dbReference type="GO" id="GO:0005525">
    <property type="term" value="F:GTP binding"/>
    <property type="evidence" value="ECO:0007669"/>
    <property type="project" value="UniProtKB-UniRule"/>
</dbReference>
<dbReference type="InterPro" id="IPR036726">
    <property type="entry name" value="GTP1_OBG_dom_sf"/>
</dbReference>
<keyword evidence="5 9" id="KW-0547">Nucleotide-binding</keyword>
<comment type="caution">
    <text evidence="13">The sequence shown here is derived from an EMBL/GenBank/DDBJ whole genome shotgun (WGS) entry which is preliminary data.</text>
</comment>
<dbReference type="FunFam" id="2.70.210.12:FF:000001">
    <property type="entry name" value="GTPase Obg"/>
    <property type="match status" value="1"/>
</dbReference>
<keyword evidence="6 9" id="KW-0378">Hydrolase</keyword>
<evidence type="ECO:0000259" key="10">
    <source>
        <dbReference type="PROSITE" id="PS51710"/>
    </source>
</evidence>
<dbReference type="EMBL" id="WBZC01000014">
    <property type="protein sequence ID" value="KAB3535941.1"/>
    <property type="molecule type" value="Genomic_DNA"/>
</dbReference>
<proteinExistence type="inferred from homology"/>
<evidence type="ECO:0000256" key="1">
    <source>
        <dbReference type="ARBA" id="ARBA00001946"/>
    </source>
</evidence>
<dbReference type="InterPro" id="IPR006073">
    <property type="entry name" value="GTP-bd"/>
</dbReference>
<dbReference type="Gene3D" id="3.40.50.300">
    <property type="entry name" value="P-loop containing nucleotide triphosphate hydrolases"/>
    <property type="match status" value="1"/>
</dbReference>
<evidence type="ECO:0000256" key="9">
    <source>
        <dbReference type="HAMAP-Rule" id="MF_01454"/>
    </source>
</evidence>